<organism evidence="2 3">
    <name type="scientific">Lithohypha guttulata</name>
    <dbReference type="NCBI Taxonomy" id="1690604"/>
    <lineage>
        <taxon>Eukaryota</taxon>
        <taxon>Fungi</taxon>
        <taxon>Dikarya</taxon>
        <taxon>Ascomycota</taxon>
        <taxon>Pezizomycotina</taxon>
        <taxon>Eurotiomycetes</taxon>
        <taxon>Chaetothyriomycetidae</taxon>
        <taxon>Chaetothyriales</taxon>
        <taxon>Trichomeriaceae</taxon>
        <taxon>Lithohypha</taxon>
    </lineage>
</organism>
<accession>A0AAN7SUG6</accession>
<sequence length="241" mass="27783">MFYQAAPHEVFKVAAGSPSINQANTPTRPLPMSSMRSISRSRSPDRNYLDTHVITNIADFAITLEDNDELEKCTILSITWVKALASPLSHEYIQFIVHSSDTGKRHRLVAERSDIGDLVTVGWDWSSGNYASRHHVLPLPLLTLSYEDLPTDKPPTIKQFANILHETSEIRPYNLMREMCWWYAEKVFVETSRKFPDTRVKQWPFANLRYSFVVRSEWIRRPALADAAEKSRVMNVQKLAY</sequence>
<evidence type="ECO:0000313" key="3">
    <source>
        <dbReference type="Proteomes" id="UP001309876"/>
    </source>
</evidence>
<evidence type="ECO:0000313" key="2">
    <source>
        <dbReference type="EMBL" id="KAK5081709.1"/>
    </source>
</evidence>
<keyword evidence="3" id="KW-1185">Reference proteome</keyword>
<name>A0AAN7SUG6_9EURO</name>
<dbReference type="EMBL" id="JAVRRJ010000009">
    <property type="protein sequence ID" value="KAK5081709.1"/>
    <property type="molecule type" value="Genomic_DNA"/>
</dbReference>
<proteinExistence type="predicted"/>
<evidence type="ECO:0000256" key="1">
    <source>
        <dbReference type="SAM" id="MobiDB-lite"/>
    </source>
</evidence>
<feature type="compositionally biased region" description="Low complexity" evidence="1">
    <location>
        <begin position="30"/>
        <end position="41"/>
    </location>
</feature>
<protein>
    <submittedName>
        <fullName evidence="2">Uncharacterized protein</fullName>
    </submittedName>
</protein>
<gene>
    <name evidence="2" type="ORF">LTR05_007843</name>
</gene>
<feature type="region of interest" description="Disordered" evidence="1">
    <location>
        <begin position="21"/>
        <end position="44"/>
    </location>
</feature>
<reference evidence="2 3" key="1">
    <citation type="submission" date="2023-08" db="EMBL/GenBank/DDBJ databases">
        <title>Black Yeasts Isolated from many extreme environments.</title>
        <authorList>
            <person name="Coleine C."/>
            <person name="Stajich J.E."/>
            <person name="Selbmann L."/>
        </authorList>
    </citation>
    <scope>NUCLEOTIDE SEQUENCE [LARGE SCALE GENOMIC DNA]</scope>
    <source>
        <strain evidence="2 3">CCFEE 5910</strain>
    </source>
</reference>
<comment type="caution">
    <text evidence="2">The sequence shown here is derived from an EMBL/GenBank/DDBJ whole genome shotgun (WGS) entry which is preliminary data.</text>
</comment>
<dbReference type="AlphaFoldDB" id="A0AAN7SUG6"/>
<dbReference type="Proteomes" id="UP001309876">
    <property type="component" value="Unassembled WGS sequence"/>
</dbReference>